<evidence type="ECO:0000259" key="2">
    <source>
        <dbReference type="Pfam" id="PF09794"/>
    </source>
</evidence>
<proteinExistence type="predicted"/>
<name>T1L566_TETUR</name>
<evidence type="ECO:0000256" key="1">
    <source>
        <dbReference type="SAM" id="MobiDB-lite"/>
    </source>
</evidence>
<dbReference type="eggNOG" id="KOG3823">
    <property type="taxonomic scope" value="Eukaryota"/>
</dbReference>
<protein>
    <recommendedName>
        <fullName evidence="2">AVL9/DENND6 domain-containing protein</fullName>
    </recommendedName>
</protein>
<accession>T1L566</accession>
<dbReference type="PANTHER" id="PTHR31017:SF1">
    <property type="entry name" value="LATE SECRETORY PATHWAY PROTEIN AVL9 HOMOLOG"/>
    <property type="match status" value="1"/>
</dbReference>
<feature type="region of interest" description="Disordered" evidence="1">
    <location>
        <begin position="109"/>
        <end position="132"/>
    </location>
</feature>
<feature type="compositionally biased region" description="Basic and acidic residues" evidence="1">
    <location>
        <begin position="109"/>
        <end position="118"/>
    </location>
</feature>
<dbReference type="STRING" id="32264.T1L566"/>
<dbReference type="InterPro" id="IPR051731">
    <property type="entry name" value="DENND11/AVL9_GEFs"/>
</dbReference>
<dbReference type="AlphaFoldDB" id="T1L566"/>
<dbReference type="InterPro" id="IPR018307">
    <property type="entry name" value="ABL9/DENND6_dom"/>
</dbReference>
<feature type="domain" description="AVL9/DENND6" evidence="2">
    <location>
        <begin position="7"/>
        <end position="387"/>
    </location>
</feature>
<dbReference type="Proteomes" id="UP000015104">
    <property type="component" value="Unassembled WGS sequence"/>
</dbReference>
<evidence type="ECO:0000313" key="4">
    <source>
        <dbReference type="Proteomes" id="UP000015104"/>
    </source>
</evidence>
<reference evidence="3" key="2">
    <citation type="submission" date="2015-06" db="UniProtKB">
        <authorList>
            <consortium name="EnsemblMetazoa"/>
        </authorList>
    </citation>
    <scope>IDENTIFICATION</scope>
</reference>
<dbReference type="HOGENOM" id="CLU_009066_2_1_1"/>
<dbReference type="PANTHER" id="PTHR31017">
    <property type="entry name" value="LATE SECRETORY PATHWAY PROTEIN AVL9-RELATED"/>
    <property type="match status" value="1"/>
</dbReference>
<dbReference type="EMBL" id="CAEY01001223">
    <property type="status" value="NOT_ANNOTATED_CDS"/>
    <property type="molecule type" value="Genomic_DNA"/>
</dbReference>
<dbReference type="Pfam" id="PF09794">
    <property type="entry name" value="Avl9"/>
    <property type="match status" value="1"/>
</dbReference>
<evidence type="ECO:0000313" key="3">
    <source>
        <dbReference type="EnsemblMetazoa" id="tetur43g00330.1"/>
    </source>
</evidence>
<reference evidence="4" key="1">
    <citation type="submission" date="2011-08" db="EMBL/GenBank/DDBJ databases">
        <authorList>
            <person name="Rombauts S."/>
        </authorList>
    </citation>
    <scope>NUCLEOTIDE SEQUENCE</scope>
    <source>
        <strain evidence="4">London</strain>
    </source>
</reference>
<keyword evidence="4" id="KW-1185">Reference proteome</keyword>
<organism evidence="3 4">
    <name type="scientific">Tetranychus urticae</name>
    <name type="common">Two-spotted spider mite</name>
    <dbReference type="NCBI Taxonomy" id="32264"/>
    <lineage>
        <taxon>Eukaryota</taxon>
        <taxon>Metazoa</taxon>
        <taxon>Ecdysozoa</taxon>
        <taxon>Arthropoda</taxon>
        <taxon>Chelicerata</taxon>
        <taxon>Arachnida</taxon>
        <taxon>Acari</taxon>
        <taxon>Acariformes</taxon>
        <taxon>Trombidiformes</taxon>
        <taxon>Prostigmata</taxon>
        <taxon>Eleutherengona</taxon>
        <taxon>Raphignathae</taxon>
        <taxon>Tetranychoidea</taxon>
        <taxon>Tetranychidae</taxon>
        <taxon>Tetranychus</taxon>
    </lineage>
</organism>
<sequence>MSLIFPSEVFLGLSPRDLIATFQHKILILFKLILLEKKVLFYKSPVKDLCTIILTLLSLFPGMIEEGGLDYSSTSVVPKPSSGRKFSGDIELLDPLIQEIDAKEKELNSSRSKLKSETIEDSAISDNTDREKDDELLLAEKEDCPNNKEEEEVSTEGITEGITEEIIEGIINQENESDEPDSSMITAKDKSEEVKIVTDSDDNKTEQIEVFDDIDNDVLNISHDDIEVKEDQSKDSQEHTGSSTPPLFKLPLSECGLPLRIFGNGSFCHPYLSITYLDILSDSRVRSCVVGATNFLFKQKRNLFDIIIEVDGAKIEINDPELRKRVTLSTEDLRFADYLVKAALEGQVINKNSNTVQLVPNDGSSWEGCDDWLRYQFKIYLLHLLRTSQCEENSKEYASFNSLFMASWKETYNYRLWSALSKPGIFEVNPGHPFHGQLSIADMKLKLSQAFSNTERGKKLNQTLGQTSKAVGGALSSAKTAVSSWWSSQWNSTNRARDVSPTNTSSYSLSGLLKSLDKNSSEEPAPKEDV</sequence>
<dbReference type="EnsemblMetazoa" id="tetur43g00330.1">
    <property type="protein sequence ID" value="tetur43g00330.1"/>
    <property type="gene ID" value="tetur43g00330"/>
</dbReference>
<dbReference type="GO" id="GO:0005737">
    <property type="term" value="C:cytoplasm"/>
    <property type="evidence" value="ECO:0007669"/>
    <property type="project" value="TreeGrafter"/>
</dbReference>